<evidence type="ECO:0000313" key="4">
    <source>
        <dbReference type="Proteomes" id="UP000015105"/>
    </source>
</evidence>
<protein>
    <recommendedName>
        <fullName evidence="2">F-box domain-containing protein</fullName>
    </recommendedName>
</protein>
<dbReference type="Pfam" id="PF24758">
    <property type="entry name" value="LRR_At5g56370"/>
    <property type="match status" value="1"/>
</dbReference>
<reference evidence="3" key="3">
    <citation type="journal article" date="2017" name="Nature">
        <title>Genome sequence of the progenitor of the wheat D genome Aegilops tauschii.</title>
        <authorList>
            <person name="Luo M.C."/>
            <person name="Gu Y.Q."/>
            <person name="Puiu D."/>
            <person name="Wang H."/>
            <person name="Twardziok S.O."/>
            <person name="Deal K.R."/>
            <person name="Huo N."/>
            <person name="Zhu T."/>
            <person name="Wang L."/>
            <person name="Wang Y."/>
            <person name="McGuire P.E."/>
            <person name="Liu S."/>
            <person name="Long H."/>
            <person name="Ramasamy R.K."/>
            <person name="Rodriguez J.C."/>
            <person name="Van S.L."/>
            <person name="Yuan L."/>
            <person name="Wang Z."/>
            <person name="Xia Z."/>
            <person name="Xiao L."/>
            <person name="Anderson O.D."/>
            <person name="Ouyang S."/>
            <person name="Liang Y."/>
            <person name="Zimin A.V."/>
            <person name="Pertea G."/>
            <person name="Qi P."/>
            <person name="Bennetzen J.L."/>
            <person name="Dai X."/>
            <person name="Dawson M.W."/>
            <person name="Muller H.G."/>
            <person name="Kugler K."/>
            <person name="Rivarola-Duarte L."/>
            <person name="Spannagl M."/>
            <person name="Mayer K.F.X."/>
            <person name="Lu F.H."/>
            <person name="Bevan M.W."/>
            <person name="Leroy P."/>
            <person name="Li P."/>
            <person name="You F.M."/>
            <person name="Sun Q."/>
            <person name="Liu Z."/>
            <person name="Lyons E."/>
            <person name="Wicker T."/>
            <person name="Salzberg S.L."/>
            <person name="Devos K.M."/>
            <person name="Dvorak J."/>
        </authorList>
    </citation>
    <scope>NUCLEOTIDE SEQUENCE [LARGE SCALE GENOMIC DNA]</scope>
    <source>
        <strain evidence="3">cv. AL8/78</strain>
    </source>
</reference>
<dbReference type="Gene3D" id="1.20.1280.50">
    <property type="match status" value="1"/>
</dbReference>
<name>A0A453JW64_AEGTS</name>
<proteinExistence type="predicted"/>
<reference evidence="4" key="2">
    <citation type="journal article" date="2017" name="Nat. Plants">
        <title>The Aegilops tauschii genome reveals multiple impacts of transposons.</title>
        <authorList>
            <person name="Zhao G."/>
            <person name="Zou C."/>
            <person name="Li K."/>
            <person name="Wang K."/>
            <person name="Li T."/>
            <person name="Gao L."/>
            <person name="Zhang X."/>
            <person name="Wang H."/>
            <person name="Yang Z."/>
            <person name="Liu X."/>
            <person name="Jiang W."/>
            <person name="Mao L."/>
            <person name="Kong X."/>
            <person name="Jiao Y."/>
            <person name="Jia J."/>
        </authorList>
    </citation>
    <scope>NUCLEOTIDE SEQUENCE [LARGE SCALE GENOMIC DNA]</scope>
    <source>
        <strain evidence="4">cv. AL8/78</strain>
    </source>
</reference>
<dbReference type="Gene3D" id="3.80.10.10">
    <property type="entry name" value="Ribonuclease Inhibitor"/>
    <property type="match status" value="1"/>
</dbReference>
<reference evidence="4" key="1">
    <citation type="journal article" date="2014" name="Science">
        <title>Ancient hybridizations among the ancestral genomes of bread wheat.</title>
        <authorList>
            <consortium name="International Wheat Genome Sequencing Consortium,"/>
            <person name="Marcussen T."/>
            <person name="Sandve S.R."/>
            <person name="Heier L."/>
            <person name="Spannagl M."/>
            <person name="Pfeifer M."/>
            <person name="Jakobsen K.S."/>
            <person name="Wulff B.B."/>
            <person name="Steuernagel B."/>
            <person name="Mayer K.F."/>
            <person name="Olsen O.A."/>
        </authorList>
    </citation>
    <scope>NUCLEOTIDE SEQUENCE [LARGE SCALE GENOMIC DNA]</scope>
    <source>
        <strain evidence="4">cv. AL8/78</strain>
    </source>
</reference>
<feature type="region of interest" description="Disordered" evidence="1">
    <location>
        <begin position="25"/>
        <end position="50"/>
    </location>
</feature>
<dbReference type="Proteomes" id="UP000015105">
    <property type="component" value="Chromosome 5D"/>
</dbReference>
<dbReference type="PANTHER" id="PTHR38926:SF2">
    <property type="entry name" value="F-BOX_LRR-REPEAT PROTEIN 21-RELATED"/>
    <property type="match status" value="1"/>
</dbReference>
<evidence type="ECO:0000313" key="3">
    <source>
        <dbReference type="EnsemblPlants" id="AET5Gv20215000.2"/>
    </source>
</evidence>
<sequence>QVSQSNNGYSGYYYCARRLSTLPPLSPHRRLPESPSQIDMASPSPSPSPDWAGLPDDALLTVFERLGAPEVLMGAGVVCRNWLRVATGEPDLWRRVDLSDCFDPTIDMVAMACAAVDRADGRLEHFAADCFVTDALLFYMAKRTNGLKSLRLVNCMKVSHKGLVALGKRSPHLEELELTTCSIYISMKAVGQAFPQLKRLRLNNRWVNVECEEQFDNHRALDIASNMPELRHLQLFANRLRNSALAAILDNCPHLESLDLRQCFNIHIDAELRAKCARLRDVRLPKDSTNDYDHEAYIETLELNSLPLLFAHDGVFTQQYPFHGSDHSDEDDQEDLDVALGHLAL</sequence>
<dbReference type="EnsemblPlants" id="AET5Gv20215000.2">
    <property type="protein sequence ID" value="AET5Gv20215000.2"/>
    <property type="gene ID" value="AET5Gv20215000"/>
</dbReference>
<keyword evidence="4" id="KW-1185">Reference proteome</keyword>
<reference evidence="3" key="4">
    <citation type="submission" date="2019-03" db="UniProtKB">
        <authorList>
            <consortium name="EnsemblPlants"/>
        </authorList>
    </citation>
    <scope>IDENTIFICATION</scope>
</reference>
<dbReference type="Gramene" id="AET5Gv20215000.2">
    <property type="protein sequence ID" value="AET5Gv20215000.2"/>
    <property type="gene ID" value="AET5Gv20215000"/>
</dbReference>
<dbReference type="STRING" id="200361.A0A453JW64"/>
<dbReference type="SUPFAM" id="SSF81383">
    <property type="entry name" value="F-box domain"/>
    <property type="match status" value="1"/>
</dbReference>
<dbReference type="InterPro" id="IPR001810">
    <property type="entry name" value="F-box_dom"/>
</dbReference>
<feature type="domain" description="F-box" evidence="2">
    <location>
        <begin position="48"/>
        <end position="96"/>
    </location>
</feature>
<accession>A0A453JW64</accession>
<dbReference type="AlphaFoldDB" id="A0A453JW64"/>
<dbReference type="InterPro" id="IPR032675">
    <property type="entry name" value="LRR_dom_sf"/>
</dbReference>
<dbReference type="PROSITE" id="PS50181">
    <property type="entry name" value="FBOX"/>
    <property type="match status" value="1"/>
</dbReference>
<organism evidence="3 4">
    <name type="scientific">Aegilops tauschii subsp. strangulata</name>
    <name type="common">Goatgrass</name>
    <dbReference type="NCBI Taxonomy" id="200361"/>
    <lineage>
        <taxon>Eukaryota</taxon>
        <taxon>Viridiplantae</taxon>
        <taxon>Streptophyta</taxon>
        <taxon>Embryophyta</taxon>
        <taxon>Tracheophyta</taxon>
        <taxon>Spermatophyta</taxon>
        <taxon>Magnoliopsida</taxon>
        <taxon>Liliopsida</taxon>
        <taxon>Poales</taxon>
        <taxon>Poaceae</taxon>
        <taxon>BOP clade</taxon>
        <taxon>Pooideae</taxon>
        <taxon>Triticodae</taxon>
        <taxon>Triticeae</taxon>
        <taxon>Triticinae</taxon>
        <taxon>Aegilops</taxon>
    </lineage>
</organism>
<evidence type="ECO:0000259" key="2">
    <source>
        <dbReference type="PROSITE" id="PS50181"/>
    </source>
</evidence>
<dbReference type="FunFam" id="3.80.10.10:FF:000902">
    <property type="entry name" value="F-box protein SKIP19"/>
    <property type="match status" value="1"/>
</dbReference>
<evidence type="ECO:0000256" key="1">
    <source>
        <dbReference type="SAM" id="MobiDB-lite"/>
    </source>
</evidence>
<dbReference type="InterPro" id="IPR055411">
    <property type="entry name" value="LRR_FXL15/At3g58940/PEG3-like"/>
</dbReference>
<dbReference type="FunFam" id="1.20.1280.50:FF:000037">
    <property type="entry name" value="F-box protein SKIP19"/>
    <property type="match status" value="1"/>
</dbReference>
<dbReference type="SUPFAM" id="SSF52047">
    <property type="entry name" value="RNI-like"/>
    <property type="match status" value="1"/>
</dbReference>
<dbReference type="Pfam" id="PF12937">
    <property type="entry name" value="F-box-like"/>
    <property type="match status" value="1"/>
</dbReference>
<reference evidence="3" key="5">
    <citation type="journal article" date="2021" name="G3 (Bethesda)">
        <title>Aegilops tauschii genome assembly Aet v5.0 features greater sequence contiguity and improved annotation.</title>
        <authorList>
            <person name="Wang L."/>
            <person name="Zhu T."/>
            <person name="Rodriguez J.C."/>
            <person name="Deal K.R."/>
            <person name="Dubcovsky J."/>
            <person name="McGuire P.E."/>
            <person name="Lux T."/>
            <person name="Spannagl M."/>
            <person name="Mayer K.F.X."/>
            <person name="Baldrich P."/>
            <person name="Meyers B.C."/>
            <person name="Huo N."/>
            <person name="Gu Y.Q."/>
            <person name="Zhou H."/>
            <person name="Devos K.M."/>
            <person name="Bennetzen J.L."/>
            <person name="Unver T."/>
            <person name="Budak H."/>
            <person name="Gulick P.J."/>
            <person name="Galiba G."/>
            <person name="Kalapos B."/>
            <person name="Nelson D.R."/>
            <person name="Li P."/>
            <person name="You F.M."/>
            <person name="Luo M.C."/>
            <person name="Dvorak J."/>
        </authorList>
    </citation>
    <scope>NUCLEOTIDE SEQUENCE [LARGE SCALE GENOMIC DNA]</scope>
    <source>
        <strain evidence="3">cv. AL8/78</strain>
    </source>
</reference>
<dbReference type="InterPro" id="IPR036047">
    <property type="entry name" value="F-box-like_dom_sf"/>
</dbReference>
<dbReference type="PANTHER" id="PTHR38926">
    <property type="entry name" value="F-BOX DOMAIN CONTAINING PROTEIN, EXPRESSED"/>
    <property type="match status" value="1"/>
</dbReference>